<reference evidence="3" key="4">
    <citation type="journal article" date="2015" name="G3 (Bethesda)">
        <title>Genome sequences of three phytopathogenic species of the Magnaporthaceae family of fungi.</title>
        <authorList>
            <person name="Okagaki L.H."/>
            <person name="Nunes C.C."/>
            <person name="Sailsbery J."/>
            <person name="Clay B."/>
            <person name="Brown D."/>
            <person name="John T."/>
            <person name="Oh Y."/>
            <person name="Young N."/>
            <person name="Fitzgerald M."/>
            <person name="Haas B.J."/>
            <person name="Zeng Q."/>
            <person name="Young S."/>
            <person name="Adiconis X."/>
            <person name="Fan L."/>
            <person name="Levin J.Z."/>
            <person name="Mitchell T.K."/>
            <person name="Okubara P.A."/>
            <person name="Farman M.L."/>
            <person name="Kohn L.M."/>
            <person name="Birren B."/>
            <person name="Ma L.-J."/>
            <person name="Dean R.A."/>
        </authorList>
    </citation>
    <scope>NUCLEOTIDE SEQUENCE</scope>
    <source>
        <strain evidence="3">ATCC 64411 / 73-15</strain>
    </source>
</reference>
<dbReference type="STRING" id="644358.A0A0C4DUX2"/>
<dbReference type="OrthoDB" id="270639at2759"/>
<evidence type="ECO:0000313" key="3">
    <source>
        <dbReference type="EnsemblFungi" id="MAPG_03768T0"/>
    </source>
</evidence>
<dbReference type="Proteomes" id="UP000011715">
    <property type="component" value="Unassembled WGS sequence"/>
</dbReference>
<sequence length="63" mass="7414">MATNRQKLWQEIQRTYTETVPGETDEATKEKYRKLKLRANDERIKAKKQQSAKKASRRGGFSE</sequence>
<dbReference type="EMBL" id="ADBL01000893">
    <property type="status" value="NOT_ANNOTATED_CDS"/>
    <property type="molecule type" value="Genomic_DNA"/>
</dbReference>
<name>A0A0C4DUX2_MAGP6</name>
<reference evidence="2" key="1">
    <citation type="submission" date="2010-05" db="EMBL/GenBank/DDBJ databases">
        <title>The Genome Sequence of Magnaporthe poae strain ATCC 64411.</title>
        <authorList>
            <consortium name="The Broad Institute Genome Sequencing Platform"/>
            <consortium name="Broad Institute Genome Sequencing Center for Infectious Disease"/>
            <person name="Ma L.-J."/>
            <person name="Dead R."/>
            <person name="Young S."/>
            <person name="Zeng Q."/>
            <person name="Koehrsen M."/>
            <person name="Alvarado L."/>
            <person name="Berlin A."/>
            <person name="Chapman S.B."/>
            <person name="Chen Z."/>
            <person name="Freedman E."/>
            <person name="Gellesch M."/>
            <person name="Goldberg J."/>
            <person name="Griggs A."/>
            <person name="Gujja S."/>
            <person name="Heilman E.R."/>
            <person name="Heiman D."/>
            <person name="Hepburn T."/>
            <person name="Howarth C."/>
            <person name="Jen D."/>
            <person name="Larson L."/>
            <person name="Mehta T."/>
            <person name="Neiman D."/>
            <person name="Pearson M."/>
            <person name="Roberts A."/>
            <person name="Saif S."/>
            <person name="Shea T."/>
            <person name="Shenoy N."/>
            <person name="Sisk P."/>
            <person name="Stolte C."/>
            <person name="Sykes S."/>
            <person name="Walk T."/>
            <person name="White J."/>
            <person name="Yandava C."/>
            <person name="Haas B."/>
            <person name="Nusbaum C."/>
            <person name="Birren B."/>
        </authorList>
    </citation>
    <scope>NUCLEOTIDE SEQUENCE</scope>
    <source>
        <strain evidence="2">ATCC 64411</strain>
    </source>
</reference>
<dbReference type="EMBL" id="GL876968">
    <property type="protein sequence ID" value="KLU84729.1"/>
    <property type="molecule type" value="Genomic_DNA"/>
</dbReference>
<protein>
    <submittedName>
        <fullName evidence="2 3">Uncharacterized protein</fullName>
    </submittedName>
</protein>
<dbReference type="AlphaFoldDB" id="A0A0C4DUX2"/>
<organism evidence="3 4">
    <name type="scientific">Magnaporthiopsis poae (strain ATCC 64411 / 73-15)</name>
    <name type="common">Kentucky bluegrass fungus</name>
    <name type="synonym">Magnaporthe poae</name>
    <dbReference type="NCBI Taxonomy" id="644358"/>
    <lineage>
        <taxon>Eukaryota</taxon>
        <taxon>Fungi</taxon>
        <taxon>Dikarya</taxon>
        <taxon>Ascomycota</taxon>
        <taxon>Pezizomycotina</taxon>
        <taxon>Sordariomycetes</taxon>
        <taxon>Sordariomycetidae</taxon>
        <taxon>Magnaporthales</taxon>
        <taxon>Magnaporthaceae</taxon>
        <taxon>Magnaporthiopsis</taxon>
    </lineage>
</organism>
<keyword evidence="4" id="KW-1185">Reference proteome</keyword>
<feature type="region of interest" description="Disordered" evidence="1">
    <location>
        <begin position="38"/>
        <end position="63"/>
    </location>
</feature>
<dbReference type="EnsemblFungi" id="MAPG_03768T0">
    <property type="protein sequence ID" value="MAPG_03768T0"/>
    <property type="gene ID" value="MAPG_03768"/>
</dbReference>
<reference evidence="2" key="3">
    <citation type="submission" date="2011-03" db="EMBL/GenBank/DDBJ databases">
        <title>Annotation of Magnaporthe poae ATCC 64411.</title>
        <authorList>
            <person name="Ma L.-J."/>
            <person name="Dead R."/>
            <person name="Young S.K."/>
            <person name="Zeng Q."/>
            <person name="Gargeya S."/>
            <person name="Fitzgerald M."/>
            <person name="Haas B."/>
            <person name="Abouelleil A."/>
            <person name="Alvarado L."/>
            <person name="Arachchi H.M."/>
            <person name="Berlin A."/>
            <person name="Brown A."/>
            <person name="Chapman S.B."/>
            <person name="Chen Z."/>
            <person name="Dunbar C."/>
            <person name="Freedman E."/>
            <person name="Gearin G."/>
            <person name="Gellesch M."/>
            <person name="Goldberg J."/>
            <person name="Griggs A."/>
            <person name="Gujja S."/>
            <person name="Heiman D."/>
            <person name="Howarth C."/>
            <person name="Larson L."/>
            <person name="Lui A."/>
            <person name="MacDonald P.J.P."/>
            <person name="Mehta T."/>
            <person name="Montmayeur A."/>
            <person name="Murphy C."/>
            <person name="Neiman D."/>
            <person name="Pearson M."/>
            <person name="Priest M."/>
            <person name="Roberts A."/>
            <person name="Saif S."/>
            <person name="Shea T."/>
            <person name="Shenoy N."/>
            <person name="Sisk P."/>
            <person name="Stolte C."/>
            <person name="Sykes S."/>
            <person name="Yandava C."/>
            <person name="Wortman J."/>
            <person name="Nusbaum C."/>
            <person name="Birren B."/>
        </authorList>
    </citation>
    <scope>NUCLEOTIDE SEQUENCE</scope>
    <source>
        <strain evidence="2">ATCC 64411</strain>
    </source>
</reference>
<evidence type="ECO:0000256" key="1">
    <source>
        <dbReference type="SAM" id="MobiDB-lite"/>
    </source>
</evidence>
<dbReference type="VEuPathDB" id="FungiDB:MAPG_03768"/>
<feature type="compositionally biased region" description="Basic residues" evidence="1">
    <location>
        <begin position="45"/>
        <end position="57"/>
    </location>
</feature>
<reference evidence="4" key="2">
    <citation type="submission" date="2010-05" db="EMBL/GenBank/DDBJ databases">
        <title>The genome sequence of Magnaporthe poae strain ATCC 64411.</title>
        <authorList>
            <person name="Ma L.-J."/>
            <person name="Dead R."/>
            <person name="Young S."/>
            <person name="Zeng Q."/>
            <person name="Koehrsen M."/>
            <person name="Alvarado L."/>
            <person name="Berlin A."/>
            <person name="Chapman S.B."/>
            <person name="Chen Z."/>
            <person name="Freedman E."/>
            <person name="Gellesch M."/>
            <person name="Goldberg J."/>
            <person name="Griggs A."/>
            <person name="Gujja S."/>
            <person name="Heilman E.R."/>
            <person name="Heiman D."/>
            <person name="Hepburn T."/>
            <person name="Howarth C."/>
            <person name="Jen D."/>
            <person name="Larson L."/>
            <person name="Mehta T."/>
            <person name="Neiman D."/>
            <person name="Pearson M."/>
            <person name="Roberts A."/>
            <person name="Saif S."/>
            <person name="Shea T."/>
            <person name="Shenoy N."/>
            <person name="Sisk P."/>
            <person name="Stolte C."/>
            <person name="Sykes S."/>
            <person name="Walk T."/>
            <person name="White J."/>
            <person name="Yandava C."/>
            <person name="Haas B."/>
            <person name="Nusbaum C."/>
            <person name="Birren B."/>
        </authorList>
    </citation>
    <scope>NUCLEOTIDE SEQUENCE [LARGE SCALE GENOMIC DNA]</scope>
    <source>
        <strain evidence="4">ATCC 64411 / 73-15</strain>
    </source>
</reference>
<accession>A0A0C4DUX2</accession>
<evidence type="ECO:0000313" key="2">
    <source>
        <dbReference type="EMBL" id="KLU84729.1"/>
    </source>
</evidence>
<gene>
    <name evidence="2" type="ORF">MAPG_03768</name>
</gene>
<evidence type="ECO:0000313" key="4">
    <source>
        <dbReference type="Proteomes" id="UP000011715"/>
    </source>
</evidence>
<reference evidence="3" key="5">
    <citation type="submission" date="2015-06" db="UniProtKB">
        <authorList>
            <consortium name="EnsemblFungi"/>
        </authorList>
    </citation>
    <scope>IDENTIFICATION</scope>
    <source>
        <strain evidence="3">ATCC 64411</strain>
    </source>
</reference>
<proteinExistence type="predicted"/>